<evidence type="ECO:0000313" key="2">
    <source>
        <dbReference type="EMBL" id="KAL0475836.1"/>
    </source>
</evidence>
<feature type="coiled-coil region" evidence="1">
    <location>
        <begin position="301"/>
        <end position="419"/>
    </location>
</feature>
<comment type="caution">
    <text evidence="2">The sequence shown here is derived from an EMBL/GenBank/DDBJ whole genome shotgun (WGS) entry which is preliminary data.</text>
</comment>
<protein>
    <submittedName>
        <fullName evidence="2">Uncharacterized protein</fullName>
    </submittedName>
</protein>
<keyword evidence="1" id="KW-0175">Coiled coil</keyword>
<gene>
    <name evidence="2" type="ORF">QR685DRAFT_541085</name>
</gene>
<dbReference type="EMBL" id="JAVLET010000001">
    <property type="protein sequence ID" value="KAL0475836.1"/>
    <property type="molecule type" value="Genomic_DNA"/>
</dbReference>
<reference evidence="2 3" key="1">
    <citation type="submission" date="2023-09" db="EMBL/GenBank/DDBJ databases">
        <title>Multi-omics analysis of a traditional fermented food reveals byproduct-associated fungal strains for waste-to-food upcycling.</title>
        <authorList>
            <consortium name="Lawrence Berkeley National Laboratory"/>
            <person name="Rekdal V.M."/>
            <person name="Villalobos-Escobedo J.M."/>
            <person name="Rodriguez-Valeron N."/>
            <person name="Garcia M.O."/>
            <person name="Vasquez D.P."/>
            <person name="Damayanti I."/>
            <person name="Sorensen P.M."/>
            <person name="Baidoo E.E."/>
            <person name="De Carvalho A.C."/>
            <person name="Riley R."/>
            <person name="Lipzen A."/>
            <person name="He G."/>
            <person name="Yan M."/>
            <person name="Haridas S."/>
            <person name="Daum C."/>
            <person name="Yoshinaga Y."/>
            <person name="Ng V."/>
            <person name="Grigoriev I.V."/>
            <person name="Munk R."/>
            <person name="Nuraida L."/>
            <person name="Wijaya C.H."/>
            <person name="Morales P.-C."/>
            <person name="Keasling J.D."/>
        </authorList>
    </citation>
    <scope>NUCLEOTIDE SEQUENCE [LARGE SCALE GENOMIC DNA]</scope>
    <source>
        <strain evidence="2 3">FGSC 2613</strain>
    </source>
</reference>
<sequence length="596" mass="67995">MASSDNSGVVKSGRRAIAALDQCWMFTVQAKVTTLSFNGFSFSELLWSGAGLHVVEGKSGCGSCPFGQPIAIHHAEALSHKHQTSLQLLNSFSGDLYPHQSVSQSVSQLRQANMERYFAKRPVADPKRNIQSVNQDLHKLRSGLNNHSKALKKVAVSNADDRFIKATAAEMARLKTKCDEATQETKTLQERSKELDSLTCLEPDDWEYLVDRNDDAVLDEIVERTCTWLASLKGTRHDNLVAQHTRNILDVERNTSGQSRNARNRARNEPEVIKDTIVVATRTMPARDPFDHLSHISQTQYDQGSERITLLEKELEAVKQELKTSQQDNKMLQEQLDAKSNTINEYKDEEFKRTDRESKQLAKLLQLTNKNEELTTSNKELRTKNQRLQENLETKTMNINELRKQIGDLETRNRGLEVDLASAPAQQRSLFEQNTRIALRIFLLDIAQYDDDAPLFDPILPSLNTFNAYYTEEPAEPFWNLFSTSGEYLPDMEHRPLGTIDFVRDILNLFAILAQLGEWGDVHLIDALRPLVYEVTTRECLTGEVVYIVYEKANDRLATIDPVLEQDPDTQILDIQLYQFLKITAKRWRSLDIPYN</sequence>
<proteinExistence type="predicted"/>
<accession>A0ABR3DVC7</accession>
<evidence type="ECO:0000256" key="1">
    <source>
        <dbReference type="SAM" id="Coils"/>
    </source>
</evidence>
<keyword evidence="3" id="KW-1185">Reference proteome</keyword>
<feature type="coiled-coil region" evidence="1">
    <location>
        <begin position="164"/>
        <end position="198"/>
    </location>
</feature>
<dbReference type="Proteomes" id="UP001451303">
    <property type="component" value="Unassembled WGS sequence"/>
</dbReference>
<organism evidence="2 3">
    <name type="scientific">Neurospora intermedia</name>
    <dbReference type="NCBI Taxonomy" id="5142"/>
    <lineage>
        <taxon>Eukaryota</taxon>
        <taxon>Fungi</taxon>
        <taxon>Dikarya</taxon>
        <taxon>Ascomycota</taxon>
        <taxon>Pezizomycotina</taxon>
        <taxon>Sordariomycetes</taxon>
        <taxon>Sordariomycetidae</taxon>
        <taxon>Sordariales</taxon>
        <taxon>Sordariaceae</taxon>
        <taxon>Neurospora</taxon>
    </lineage>
</organism>
<evidence type="ECO:0000313" key="3">
    <source>
        <dbReference type="Proteomes" id="UP001451303"/>
    </source>
</evidence>
<name>A0ABR3DVC7_NEUIN</name>